<dbReference type="Proteomes" id="UP000034024">
    <property type="component" value="Chromosome"/>
</dbReference>
<dbReference type="PATRIC" id="fig|1309411.5.peg.2892"/>
<keyword evidence="4" id="KW-1185">Reference proteome</keyword>
<keyword evidence="1" id="KW-1133">Transmembrane helix</keyword>
<feature type="domain" description="Bacterial Pleckstrin homology" evidence="2">
    <location>
        <begin position="69"/>
        <end position="166"/>
    </location>
</feature>
<evidence type="ECO:0000313" key="4">
    <source>
        <dbReference type="Proteomes" id="UP000034024"/>
    </source>
</evidence>
<feature type="transmembrane region" description="Helical" evidence="1">
    <location>
        <begin position="14"/>
        <end position="33"/>
    </location>
</feature>
<reference evidence="3 4" key="1">
    <citation type="submission" date="2015-01" db="EMBL/GenBank/DDBJ databases">
        <title>Deinococcus soli/N5/whole genome sequencing.</title>
        <authorList>
            <person name="Kim M.K."/>
            <person name="Srinivasan S."/>
            <person name="Lee J.-J."/>
        </authorList>
    </citation>
    <scope>NUCLEOTIDE SEQUENCE [LARGE SCALE GENOMIC DNA]</scope>
    <source>
        <strain evidence="3 4">N5</strain>
    </source>
</reference>
<evidence type="ECO:0000313" key="3">
    <source>
        <dbReference type="EMBL" id="AKH17978.1"/>
    </source>
</evidence>
<accession>A0A0F7JTF1</accession>
<dbReference type="Pfam" id="PF10882">
    <property type="entry name" value="bPH_5"/>
    <property type="match status" value="1"/>
</dbReference>
<dbReference type="KEGG" id="dch:SY84_14205"/>
<keyword evidence="1" id="KW-0812">Transmembrane</keyword>
<organism evidence="3 4">
    <name type="scientific">Deinococcus soli</name>
    <name type="common">ex Cha et al. 2016</name>
    <dbReference type="NCBI Taxonomy" id="1309411"/>
    <lineage>
        <taxon>Bacteria</taxon>
        <taxon>Thermotogati</taxon>
        <taxon>Deinococcota</taxon>
        <taxon>Deinococci</taxon>
        <taxon>Deinococcales</taxon>
        <taxon>Deinococcaceae</taxon>
        <taxon>Deinococcus</taxon>
    </lineage>
</organism>
<protein>
    <recommendedName>
        <fullName evidence="2">Bacterial Pleckstrin homology domain-containing protein</fullName>
    </recommendedName>
</protein>
<dbReference type="RefSeq" id="WP_046844545.1">
    <property type="nucleotide sequence ID" value="NZ_CP011389.1"/>
</dbReference>
<evidence type="ECO:0000259" key="2">
    <source>
        <dbReference type="Pfam" id="PF10882"/>
    </source>
</evidence>
<feature type="transmembrane region" description="Helical" evidence="1">
    <location>
        <begin position="45"/>
        <end position="62"/>
    </location>
</feature>
<gene>
    <name evidence="3" type="ORF">SY84_14205</name>
</gene>
<name>A0A0F7JTF1_9DEIO</name>
<sequence>MTAPLSAAPPTSPVWFRALVWLVPLLLIVTAWIPDDGADKPLPVAGSVALTLLGVGLGALFAQVPRRLSYTLTDTGLRVSRFSGSFEWPYRELRVRRTDAGLGLRVGGVGLPGYYTGNYTFTGAGYRSVQAIASNTRGGLIVERGGTPYYLTPADPDAFAQALAARGVPMLD</sequence>
<dbReference type="AlphaFoldDB" id="A0A0F7JTF1"/>
<proteinExistence type="predicted"/>
<keyword evidence="1" id="KW-0472">Membrane</keyword>
<dbReference type="InterPro" id="IPR027783">
    <property type="entry name" value="Bacterial_PH-related"/>
</dbReference>
<evidence type="ECO:0000256" key="1">
    <source>
        <dbReference type="SAM" id="Phobius"/>
    </source>
</evidence>
<dbReference type="OrthoDB" id="68595at2"/>
<dbReference type="EMBL" id="CP011389">
    <property type="protein sequence ID" value="AKH17978.1"/>
    <property type="molecule type" value="Genomic_DNA"/>
</dbReference>